<dbReference type="PROSITE" id="PS50977">
    <property type="entry name" value="HTH_TETR_2"/>
    <property type="match status" value="1"/>
</dbReference>
<evidence type="ECO:0000256" key="1">
    <source>
        <dbReference type="ARBA" id="ARBA00023015"/>
    </source>
</evidence>
<gene>
    <name evidence="6" type="ORF">BKA00_001264</name>
</gene>
<dbReference type="PRINTS" id="PR00455">
    <property type="entry name" value="HTHTETR"/>
</dbReference>
<sequence length="197" mass="21355">MPRPRDPHRRTEILDAVLDHLAEHGMSGLSMRPIAQALGQSTRVLTHHFADKDALLAALLSRLDEVQHEQLHATEGWDDTARGIGAVVRDSWDRHLAPENIARTRLVLEIEGLAAAGRLGDRVPAFLADRADFVAGALTARGLALGPARVKATFLNGAYSGLQADFLTTGDRERVEAALEELCALADSWTERPASTS</sequence>
<dbReference type="InterPro" id="IPR001647">
    <property type="entry name" value="HTH_TetR"/>
</dbReference>
<dbReference type="PANTHER" id="PTHR30055:SF234">
    <property type="entry name" value="HTH-TYPE TRANSCRIPTIONAL REGULATOR BETI"/>
    <property type="match status" value="1"/>
</dbReference>
<dbReference type="AlphaFoldDB" id="A0A7X0KXH9"/>
<evidence type="ECO:0000256" key="2">
    <source>
        <dbReference type="ARBA" id="ARBA00023125"/>
    </source>
</evidence>
<reference evidence="6 7" key="1">
    <citation type="submission" date="2020-08" db="EMBL/GenBank/DDBJ databases">
        <title>Sequencing the genomes of 1000 actinobacteria strains.</title>
        <authorList>
            <person name="Klenk H.-P."/>
        </authorList>
    </citation>
    <scope>NUCLEOTIDE SEQUENCE [LARGE SCALE GENOMIC DNA]</scope>
    <source>
        <strain evidence="6 7">DSM 43675</strain>
    </source>
</reference>
<keyword evidence="3" id="KW-0804">Transcription</keyword>
<dbReference type="Gene3D" id="1.10.357.10">
    <property type="entry name" value="Tetracycline Repressor, domain 2"/>
    <property type="match status" value="1"/>
</dbReference>
<protein>
    <submittedName>
        <fullName evidence="6">AcrR family transcriptional regulator</fullName>
    </submittedName>
</protein>
<organism evidence="6 7">
    <name type="scientific">Actinomadura coerulea</name>
    <dbReference type="NCBI Taxonomy" id="46159"/>
    <lineage>
        <taxon>Bacteria</taxon>
        <taxon>Bacillati</taxon>
        <taxon>Actinomycetota</taxon>
        <taxon>Actinomycetes</taxon>
        <taxon>Streptosporangiales</taxon>
        <taxon>Thermomonosporaceae</taxon>
        <taxon>Actinomadura</taxon>
    </lineage>
</organism>
<dbReference type="Proteomes" id="UP000546324">
    <property type="component" value="Unassembled WGS sequence"/>
</dbReference>
<evidence type="ECO:0000259" key="5">
    <source>
        <dbReference type="PROSITE" id="PS50977"/>
    </source>
</evidence>
<keyword evidence="1" id="KW-0805">Transcription regulation</keyword>
<evidence type="ECO:0000313" key="6">
    <source>
        <dbReference type="EMBL" id="MBB6394350.1"/>
    </source>
</evidence>
<dbReference type="InterPro" id="IPR050109">
    <property type="entry name" value="HTH-type_TetR-like_transc_reg"/>
</dbReference>
<comment type="caution">
    <text evidence="6">The sequence shown here is derived from an EMBL/GenBank/DDBJ whole genome shotgun (WGS) entry which is preliminary data.</text>
</comment>
<evidence type="ECO:0000256" key="3">
    <source>
        <dbReference type="ARBA" id="ARBA00023163"/>
    </source>
</evidence>
<dbReference type="EMBL" id="JACHMQ010000001">
    <property type="protein sequence ID" value="MBB6394350.1"/>
    <property type="molecule type" value="Genomic_DNA"/>
</dbReference>
<dbReference type="InterPro" id="IPR009057">
    <property type="entry name" value="Homeodomain-like_sf"/>
</dbReference>
<dbReference type="PROSITE" id="PS01081">
    <property type="entry name" value="HTH_TETR_1"/>
    <property type="match status" value="1"/>
</dbReference>
<dbReference type="RefSeq" id="WP_185024017.1">
    <property type="nucleotide sequence ID" value="NZ_JACHMQ010000001.1"/>
</dbReference>
<evidence type="ECO:0000313" key="7">
    <source>
        <dbReference type="Proteomes" id="UP000546324"/>
    </source>
</evidence>
<dbReference type="InterPro" id="IPR023772">
    <property type="entry name" value="DNA-bd_HTH_TetR-type_CS"/>
</dbReference>
<feature type="DNA-binding region" description="H-T-H motif" evidence="4">
    <location>
        <begin position="30"/>
        <end position="49"/>
    </location>
</feature>
<dbReference type="SUPFAM" id="SSF46689">
    <property type="entry name" value="Homeodomain-like"/>
    <property type="match status" value="1"/>
</dbReference>
<evidence type="ECO:0000256" key="4">
    <source>
        <dbReference type="PROSITE-ProRule" id="PRU00335"/>
    </source>
</evidence>
<dbReference type="Pfam" id="PF00440">
    <property type="entry name" value="TetR_N"/>
    <property type="match status" value="1"/>
</dbReference>
<keyword evidence="7" id="KW-1185">Reference proteome</keyword>
<proteinExistence type="predicted"/>
<name>A0A7X0KXH9_9ACTN</name>
<accession>A0A7X0KXH9</accession>
<dbReference type="GO" id="GO:0003700">
    <property type="term" value="F:DNA-binding transcription factor activity"/>
    <property type="evidence" value="ECO:0007669"/>
    <property type="project" value="TreeGrafter"/>
</dbReference>
<dbReference type="PANTHER" id="PTHR30055">
    <property type="entry name" value="HTH-TYPE TRANSCRIPTIONAL REGULATOR RUTR"/>
    <property type="match status" value="1"/>
</dbReference>
<dbReference type="GO" id="GO:0000976">
    <property type="term" value="F:transcription cis-regulatory region binding"/>
    <property type="evidence" value="ECO:0007669"/>
    <property type="project" value="TreeGrafter"/>
</dbReference>
<keyword evidence="2 4" id="KW-0238">DNA-binding</keyword>
<feature type="domain" description="HTH tetR-type" evidence="5">
    <location>
        <begin position="7"/>
        <end position="67"/>
    </location>
</feature>